<dbReference type="PRINTS" id="PR00344">
    <property type="entry name" value="BCTRLSENSOR"/>
</dbReference>
<dbReference type="InterPro" id="IPR000014">
    <property type="entry name" value="PAS"/>
</dbReference>
<reference evidence="9" key="1">
    <citation type="journal article" date="2019" name="Int. J. Syst. Evol. Microbiol.">
        <title>The Global Catalogue of Microorganisms (GCM) 10K type strain sequencing project: providing services to taxonomists for standard genome sequencing and annotation.</title>
        <authorList>
            <consortium name="The Broad Institute Genomics Platform"/>
            <consortium name="The Broad Institute Genome Sequencing Center for Infectious Disease"/>
            <person name="Wu L."/>
            <person name="Ma J."/>
        </authorList>
    </citation>
    <scope>NUCLEOTIDE SEQUENCE [LARGE SCALE GENOMIC DNA]</scope>
    <source>
        <strain evidence="9">CCTCC AB 2017081</strain>
    </source>
</reference>
<dbReference type="InterPro" id="IPR003661">
    <property type="entry name" value="HisK_dim/P_dom"/>
</dbReference>
<dbReference type="SMART" id="SM00065">
    <property type="entry name" value="GAF"/>
    <property type="match status" value="1"/>
</dbReference>
<comment type="catalytic activity">
    <reaction evidence="1">
        <text>ATP + protein L-histidine = ADP + protein N-phospho-L-histidine.</text>
        <dbReference type="EC" id="2.7.13.3"/>
    </reaction>
</comment>
<name>A0ABV7Z9K0_9DEIO</name>
<gene>
    <name evidence="8" type="ORF">ACFOSB_12320</name>
</gene>
<dbReference type="Pfam" id="PF01590">
    <property type="entry name" value="GAF"/>
    <property type="match status" value="1"/>
</dbReference>
<evidence type="ECO:0000256" key="5">
    <source>
        <dbReference type="ARBA" id="ARBA00022777"/>
    </source>
</evidence>
<dbReference type="SMART" id="SM00388">
    <property type="entry name" value="HisKA"/>
    <property type="match status" value="1"/>
</dbReference>
<dbReference type="SUPFAM" id="SSF55785">
    <property type="entry name" value="PYP-like sensor domain (PAS domain)"/>
    <property type="match status" value="1"/>
</dbReference>
<dbReference type="InterPro" id="IPR005467">
    <property type="entry name" value="His_kinase_dom"/>
</dbReference>
<dbReference type="InterPro" id="IPR003594">
    <property type="entry name" value="HATPase_dom"/>
</dbReference>
<keyword evidence="5" id="KW-0418">Kinase</keyword>
<dbReference type="SUPFAM" id="SSF55874">
    <property type="entry name" value="ATPase domain of HSP90 chaperone/DNA topoisomerase II/histidine kinase"/>
    <property type="match status" value="1"/>
</dbReference>
<keyword evidence="8" id="KW-0067">ATP-binding</keyword>
<keyword evidence="9" id="KW-1185">Reference proteome</keyword>
<dbReference type="Pfam" id="PF00512">
    <property type="entry name" value="HisKA"/>
    <property type="match status" value="1"/>
</dbReference>
<dbReference type="SUPFAM" id="SSF47384">
    <property type="entry name" value="Homodimeric domain of signal transducing histidine kinase"/>
    <property type="match status" value="1"/>
</dbReference>
<keyword evidence="6" id="KW-0472">Membrane</keyword>
<dbReference type="RefSeq" id="WP_322474911.1">
    <property type="nucleotide sequence ID" value="NZ_JBHRZG010000012.1"/>
</dbReference>
<evidence type="ECO:0000259" key="7">
    <source>
        <dbReference type="PROSITE" id="PS50109"/>
    </source>
</evidence>
<dbReference type="InterPro" id="IPR004358">
    <property type="entry name" value="Sig_transdc_His_kin-like_C"/>
</dbReference>
<dbReference type="PROSITE" id="PS50109">
    <property type="entry name" value="HIS_KIN"/>
    <property type="match status" value="1"/>
</dbReference>
<dbReference type="Pfam" id="PF13188">
    <property type="entry name" value="PAS_8"/>
    <property type="match status" value="1"/>
</dbReference>
<dbReference type="Gene3D" id="1.10.287.130">
    <property type="match status" value="1"/>
</dbReference>
<dbReference type="Proteomes" id="UP001595803">
    <property type="component" value="Unassembled WGS sequence"/>
</dbReference>
<evidence type="ECO:0000256" key="1">
    <source>
        <dbReference type="ARBA" id="ARBA00000085"/>
    </source>
</evidence>
<dbReference type="Pfam" id="PF02518">
    <property type="entry name" value="HATPase_c"/>
    <property type="match status" value="1"/>
</dbReference>
<feature type="domain" description="Histidine kinase" evidence="7">
    <location>
        <begin position="394"/>
        <end position="606"/>
    </location>
</feature>
<accession>A0ABV7Z9K0</accession>
<dbReference type="InterPro" id="IPR029016">
    <property type="entry name" value="GAF-like_dom_sf"/>
</dbReference>
<dbReference type="InterPro" id="IPR050351">
    <property type="entry name" value="BphY/WalK/GraS-like"/>
</dbReference>
<comment type="caution">
    <text evidence="8">The sequence shown here is derived from an EMBL/GenBank/DDBJ whole genome shotgun (WGS) entry which is preliminary data.</text>
</comment>
<proteinExistence type="predicted"/>
<evidence type="ECO:0000256" key="2">
    <source>
        <dbReference type="ARBA" id="ARBA00012438"/>
    </source>
</evidence>
<dbReference type="InterPro" id="IPR035965">
    <property type="entry name" value="PAS-like_dom_sf"/>
</dbReference>
<evidence type="ECO:0000313" key="8">
    <source>
        <dbReference type="EMBL" id="MFC3833645.1"/>
    </source>
</evidence>
<dbReference type="GO" id="GO:0005524">
    <property type="term" value="F:ATP binding"/>
    <property type="evidence" value="ECO:0007669"/>
    <property type="project" value="UniProtKB-KW"/>
</dbReference>
<organism evidence="8 9">
    <name type="scientific">Deinococcus rufus</name>
    <dbReference type="NCBI Taxonomy" id="2136097"/>
    <lineage>
        <taxon>Bacteria</taxon>
        <taxon>Thermotogati</taxon>
        <taxon>Deinococcota</taxon>
        <taxon>Deinococci</taxon>
        <taxon>Deinococcales</taxon>
        <taxon>Deinococcaceae</taxon>
        <taxon>Deinococcus</taxon>
    </lineage>
</organism>
<dbReference type="NCBIfam" id="TIGR00229">
    <property type="entry name" value="sensory_box"/>
    <property type="match status" value="1"/>
</dbReference>
<dbReference type="CDD" id="cd00082">
    <property type="entry name" value="HisKA"/>
    <property type="match status" value="1"/>
</dbReference>
<dbReference type="EMBL" id="JBHRZG010000012">
    <property type="protein sequence ID" value="MFC3833645.1"/>
    <property type="molecule type" value="Genomic_DNA"/>
</dbReference>
<dbReference type="SMART" id="SM00387">
    <property type="entry name" value="HATPase_c"/>
    <property type="match status" value="1"/>
</dbReference>
<sequence length="612" mass="67710">MTEPASGREDVKKQTVAGQRLTAQHRANLPTHLATAHAAWLAPILWGMSEAGASDLDRLYGLLSQRTFLLQFNDALRPLADPVEIQTTAIRVLGEHLGANRVLYFEIHGTDYVVEHTYVHDAAPLTGHFPIHAFSPQVLEAHYAGRTVTLPDVAADPELSPEQKDAYAAIGVGALADVSLVKNGTFIAGLAIHFSRPHAWTPEDITLCEEVAERTWGAVERARTESALRESEDKFRTLFNSIDEGFCIVEILFSPSGEPVDYRFVQANPAFAELTGLPADALGKTARELVPDLEAFWVETYGGVARTGNAVRFENRSEPMNRWFDVYATRVGGAGSTQVAIVFNNISERKQAEADIKELNRLLEARIEERTRTLADERAALEVSNEELQAFNHSVSHDLMTPLRHIAGFAQLASRNLHDPEKTRRYLQIIVEGAQRMETLIEAMLALSRTGQRELSVGAVDLNDLLRQAQLDVAAQLGGRTVEWRLRQLPVVRGDRVTLQQVMTNLLENASKYSENRDPAVIEVWADEDAQQWTVFVRDNGAGFDPAYAGKLFGIFQRLHHQDEFKGTGVGLSLVRRIITRHGGTVGATGGVDQGATFWFTLPRPERTSTSG</sequence>
<keyword evidence="8" id="KW-0547">Nucleotide-binding</keyword>
<protein>
    <recommendedName>
        <fullName evidence="2">histidine kinase</fullName>
        <ecNumber evidence="2">2.7.13.3</ecNumber>
    </recommendedName>
</protein>
<dbReference type="InterPro" id="IPR036097">
    <property type="entry name" value="HisK_dim/P_sf"/>
</dbReference>
<dbReference type="PANTHER" id="PTHR42878:SF15">
    <property type="entry name" value="BACTERIOPHYTOCHROME"/>
    <property type="match status" value="1"/>
</dbReference>
<evidence type="ECO:0000256" key="4">
    <source>
        <dbReference type="ARBA" id="ARBA00022679"/>
    </source>
</evidence>
<keyword evidence="3" id="KW-0597">Phosphoprotein</keyword>
<evidence type="ECO:0000313" key="9">
    <source>
        <dbReference type="Proteomes" id="UP001595803"/>
    </source>
</evidence>
<dbReference type="PANTHER" id="PTHR42878">
    <property type="entry name" value="TWO-COMPONENT HISTIDINE KINASE"/>
    <property type="match status" value="1"/>
</dbReference>
<dbReference type="Gene3D" id="3.30.565.10">
    <property type="entry name" value="Histidine kinase-like ATPase, C-terminal domain"/>
    <property type="match status" value="1"/>
</dbReference>
<dbReference type="Gene3D" id="3.30.450.40">
    <property type="match status" value="1"/>
</dbReference>
<dbReference type="SUPFAM" id="SSF55781">
    <property type="entry name" value="GAF domain-like"/>
    <property type="match status" value="1"/>
</dbReference>
<evidence type="ECO:0000256" key="3">
    <source>
        <dbReference type="ARBA" id="ARBA00022553"/>
    </source>
</evidence>
<evidence type="ECO:0000256" key="6">
    <source>
        <dbReference type="ARBA" id="ARBA00023136"/>
    </source>
</evidence>
<keyword evidence="4" id="KW-0808">Transferase</keyword>
<dbReference type="EC" id="2.7.13.3" evidence="2"/>
<dbReference type="InterPro" id="IPR036890">
    <property type="entry name" value="HATPase_C_sf"/>
</dbReference>
<dbReference type="InterPro" id="IPR003018">
    <property type="entry name" value="GAF"/>
</dbReference>
<dbReference type="Gene3D" id="3.30.450.20">
    <property type="entry name" value="PAS domain"/>
    <property type="match status" value="1"/>
</dbReference>